<evidence type="ECO:0000256" key="7">
    <source>
        <dbReference type="SAM" id="MobiDB-lite"/>
    </source>
</evidence>
<feature type="transmembrane region" description="Helical" evidence="8">
    <location>
        <begin position="127"/>
        <end position="147"/>
    </location>
</feature>
<feature type="transmembrane region" description="Helical" evidence="8">
    <location>
        <begin position="544"/>
        <end position="565"/>
    </location>
</feature>
<name>A0A9K3Q1E3_9STRA</name>
<gene>
    <name evidence="9" type="ORF">IV203_015953</name>
    <name evidence="10" type="ORF">IV203_030615</name>
</gene>
<feature type="transmembrane region" description="Helical" evidence="8">
    <location>
        <begin position="586"/>
        <end position="609"/>
    </location>
</feature>
<organism evidence="10 11">
    <name type="scientific">Nitzschia inconspicua</name>
    <dbReference type="NCBI Taxonomy" id="303405"/>
    <lineage>
        <taxon>Eukaryota</taxon>
        <taxon>Sar</taxon>
        <taxon>Stramenopiles</taxon>
        <taxon>Ochrophyta</taxon>
        <taxon>Bacillariophyta</taxon>
        <taxon>Bacillariophyceae</taxon>
        <taxon>Bacillariophycidae</taxon>
        <taxon>Bacillariales</taxon>
        <taxon>Bacillariaceae</taxon>
        <taxon>Nitzschia</taxon>
    </lineage>
</organism>
<feature type="transmembrane region" description="Helical" evidence="8">
    <location>
        <begin position="55"/>
        <end position="74"/>
    </location>
</feature>
<evidence type="ECO:0000256" key="3">
    <source>
        <dbReference type="ARBA" id="ARBA00022448"/>
    </source>
</evidence>
<feature type="transmembrane region" description="Helical" evidence="8">
    <location>
        <begin position="86"/>
        <end position="106"/>
    </location>
</feature>
<dbReference type="PANTHER" id="PTHR10332">
    <property type="entry name" value="EQUILIBRATIVE NUCLEOSIDE TRANSPORTER"/>
    <property type="match status" value="1"/>
</dbReference>
<comment type="similarity">
    <text evidence="2">Belongs to the SLC29A/ENT transporter (TC 2.A.57) family.</text>
</comment>
<dbReference type="PANTHER" id="PTHR10332:SF10">
    <property type="entry name" value="EQUILIBRATIVE NUCLEOSIDE TRANSPORTER 4"/>
    <property type="match status" value="1"/>
</dbReference>
<accession>A0A9K3Q1E3</accession>
<comment type="subcellular location">
    <subcellularLocation>
        <location evidence="1">Membrane</location>
        <topology evidence="1">Multi-pass membrane protein</topology>
    </subcellularLocation>
</comment>
<dbReference type="GO" id="GO:0005337">
    <property type="term" value="F:nucleoside transmembrane transporter activity"/>
    <property type="evidence" value="ECO:0007669"/>
    <property type="project" value="InterPro"/>
</dbReference>
<feature type="transmembrane region" description="Helical" evidence="8">
    <location>
        <begin position="167"/>
        <end position="187"/>
    </location>
</feature>
<sequence length="611" mass="67534">MSNRSLSLLVEENSPLQQQPDEYEYGIDATEATSSEFLLPDDNNSNNNDDDDTTMILDLTLFFLSGLGSSMGYISSLSSLVHFQQVFGNNFFVLLNVAIYLPLVPISIAQATWDQQYDRYFATLRAFVFRTIIGYGLVITGTIGLIFTMISGGGGGGGTKSHKPTHYSMVAVVISACLQGVGGAILYGQLNQLASFVTKNGYHATTNLQGTFQETFLEQDSDTTLPRKCKAAVSAGVQASALAVLVLSWTSGFETMNEERFPSFLWMVVVAVFICFLAMLWLLIGRPRVRASMIQRDSSMQLSITSRQVSFQRQISSPPTTTFDNITMNNDITDSEDPIRQPLLLLSTVQQEEFVSEQCRASNELQPSSNEATMATTSTSLFPSQTTVPIGLSVSLSQSTDLSECYHPATEELSFEELLRYSRPSCLVMAMTLIPSFLVGSWFTRVRTNRMELPQILFYVRIGMDFLGRLATILPWVVDTAEPSPYRDGTDDDVPTNGNDDDDNNINNDMSWVVRTTLARWLVVILFFVNSRFDFVKTEGYRDLITITLVAFIAFLSGFLVTTCYQMAPQQLPIMMRTTNAAKQASILTVAFALSALGGLLLSFLLIALGV</sequence>
<evidence type="ECO:0000313" key="10">
    <source>
        <dbReference type="EMBL" id="KAG7367872.1"/>
    </source>
</evidence>
<keyword evidence="11" id="KW-1185">Reference proteome</keyword>
<evidence type="ECO:0000313" key="9">
    <source>
        <dbReference type="EMBL" id="KAG7347248.1"/>
    </source>
</evidence>
<dbReference type="EMBL" id="JAGRRH010000006">
    <property type="protein sequence ID" value="KAG7367872.1"/>
    <property type="molecule type" value="Genomic_DNA"/>
</dbReference>
<dbReference type="InterPro" id="IPR002259">
    <property type="entry name" value="Eqnu_transpt"/>
</dbReference>
<dbReference type="AlphaFoldDB" id="A0A9K3Q1E3"/>
<keyword evidence="5 8" id="KW-1133">Transmembrane helix</keyword>
<dbReference type="EMBL" id="JAGRRH010000020">
    <property type="protein sequence ID" value="KAG7347248.1"/>
    <property type="molecule type" value="Genomic_DNA"/>
</dbReference>
<proteinExistence type="inferred from homology"/>
<feature type="transmembrane region" description="Helical" evidence="8">
    <location>
        <begin position="231"/>
        <end position="252"/>
    </location>
</feature>
<feature type="transmembrane region" description="Helical" evidence="8">
    <location>
        <begin position="264"/>
        <end position="284"/>
    </location>
</feature>
<evidence type="ECO:0000256" key="2">
    <source>
        <dbReference type="ARBA" id="ARBA00007965"/>
    </source>
</evidence>
<protein>
    <recommendedName>
        <fullName evidence="12">Nucleoside transporter</fullName>
    </recommendedName>
</protein>
<evidence type="ECO:0000256" key="4">
    <source>
        <dbReference type="ARBA" id="ARBA00022692"/>
    </source>
</evidence>
<feature type="region of interest" description="Disordered" evidence="7">
    <location>
        <begin position="1"/>
        <end position="23"/>
    </location>
</feature>
<reference evidence="10" key="2">
    <citation type="submission" date="2021-04" db="EMBL/GenBank/DDBJ databases">
        <authorList>
            <person name="Podell S."/>
        </authorList>
    </citation>
    <scope>NUCLEOTIDE SEQUENCE</scope>
    <source>
        <strain evidence="10">Hildebrandi</strain>
    </source>
</reference>
<keyword evidence="6 8" id="KW-0472">Membrane</keyword>
<dbReference type="OrthoDB" id="46396at2759"/>
<dbReference type="Proteomes" id="UP000693970">
    <property type="component" value="Unassembled WGS sequence"/>
</dbReference>
<evidence type="ECO:0000313" key="11">
    <source>
        <dbReference type="Proteomes" id="UP000693970"/>
    </source>
</evidence>
<keyword evidence="3" id="KW-0813">Transport</keyword>
<feature type="transmembrane region" description="Helical" evidence="8">
    <location>
        <begin position="512"/>
        <end position="529"/>
    </location>
</feature>
<dbReference type="GO" id="GO:0005886">
    <property type="term" value="C:plasma membrane"/>
    <property type="evidence" value="ECO:0007669"/>
    <property type="project" value="TreeGrafter"/>
</dbReference>
<keyword evidence="4 8" id="KW-0812">Transmembrane</keyword>
<reference evidence="10" key="1">
    <citation type="journal article" date="2021" name="Sci. Rep.">
        <title>Diploid genomic architecture of Nitzschia inconspicua, an elite biomass production diatom.</title>
        <authorList>
            <person name="Oliver A."/>
            <person name="Podell S."/>
            <person name="Pinowska A."/>
            <person name="Traller J.C."/>
            <person name="Smith S.R."/>
            <person name="McClure R."/>
            <person name="Beliaev A."/>
            <person name="Bohutskyi P."/>
            <person name="Hill E.A."/>
            <person name="Rabines A."/>
            <person name="Zheng H."/>
            <person name="Allen L.Z."/>
            <person name="Kuo A."/>
            <person name="Grigoriev I.V."/>
            <person name="Allen A.E."/>
            <person name="Hazlebeck D."/>
            <person name="Allen E.E."/>
        </authorList>
    </citation>
    <scope>NUCLEOTIDE SEQUENCE</scope>
    <source>
        <strain evidence="10">Hildebrandi</strain>
    </source>
</reference>
<comment type="caution">
    <text evidence="10">The sequence shown here is derived from an EMBL/GenBank/DDBJ whole genome shotgun (WGS) entry which is preliminary data.</text>
</comment>
<evidence type="ECO:0008006" key="12">
    <source>
        <dbReference type="Google" id="ProtNLM"/>
    </source>
</evidence>
<evidence type="ECO:0000256" key="1">
    <source>
        <dbReference type="ARBA" id="ARBA00004141"/>
    </source>
</evidence>
<evidence type="ECO:0000256" key="5">
    <source>
        <dbReference type="ARBA" id="ARBA00022989"/>
    </source>
</evidence>
<evidence type="ECO:0000256" key="6">
    <source>
        <dbReference type="ARBA" id="ARBA00023136"/>
    </source>
</evidence>
<evidence type="ECO:0000256" key="8">
    <source>
        <dbReference type="SAM" id="Phobius"/>
    </source>
</evidence>